<feature type="domain" description="Histidine kinase" evidence="15">
    <location>
        <begin position="478"/>
        <end position="585"/>
    </location>
</feature>
<keyword evidence="13 14" id="KW-0472">Membrane</keyword>
<keyword evidence="18" id="KW-1185">Reference proteome</keyword>
<evidence type="ECO:0000256" key="6">
    <source>
        <dbReference type="ARBA" id="ARBA00022679"/>
    </source>
</evidence>
<dbReference type="CDD" id="cd06225">
    <property type="entry name" value="HAMP"/>
    <property type="match status" value="1"/>
</dbReference>
<dbReference type="InterPro" id="IPR004358">
    <property type="entry name" value="Sig_transdc_His_kin-like_C"/>
</dbReference>
<keyword evidence="7 14" id="KW-0812">Transmembrane</keyword>
<dbReference type="EMBL" id="BTCL01000008">
    <property type="protein sequence ID" value="GMK45712.1"/>
    <property type="molecule type" value="Genomic_DNA"/>
</dbReference>
<dbReference type="InterPro" id="IPR033479">
    <property type="entry name" value="dCache_1"/>
</dbReference>
<dbReference type="PANTHER" id="PTHR34220">
    <property type="entry name" value="SENSOR HISTIDINE KINASE YPDA"/>
    <property type="match status" value="1"/>
</dbReference>
<dbReference type="Pfam" id="PF06580">
    <property type="entry name" value="His_kinase"/>
    <property type="match status" value="1"/>
</dbReference>
<keyword evidence="8" id="KW-0547">Nucleotide-binding</keyword>
<evidence type="ECO:0000313" key="17">
    <source>
        <dbReference type="EMBL" id="GMK45712.1"/>
    </source>
</evidence>
<evidence type="ECO:0000256" key="4">
    <source>
        <dbReference type="ARBA" id="ARBA00022475"/>
    </source>
</evidence>
<dbReference type="GO" id="GO:0016301">
    <property type="term" value="F:kinase activity"/>
    <property type="evidence" value="ECO:0007669"/>
    <property type="project" value="UniProtKB-KW"/>
</dbReference>
<evidence type="ECO:0000256" key="9">
    <source>
        <dbReference type="ARBA" id="ARBA00022777"/>
    </source>
</evidence>
<dbReference type="PRINTS" id="PR00344">
    <property type="entry name" value="BCTRLSENSOR"/>
</dbReference>
<dbReference type="PROSITE" id="PS50885">
    <property type="entry name" value="HAMP"/>
    <property type="match status" value="1"/>
</dbReference>
<dbReference type="SUPFAM" id="SSF55874">
    <property type="entry name" value="ATPase domain of HSP90 chaperone/DNA topoisomerase II/histidine kinase"/>
    <property type="match status" value="1"/>
</dbReference>
<evidence type="ECO:0000256" key="13">
    <source>
        <dbReference type="ARBA" id="ARBA00023136"/>
    </source>
</evidence>
<keyword evidence="9 17" id="KW-0418">Kinase</keyword>
<sequence length="585" mass="66387">MLLLFLFSLTPLIVMGTISYSLSKSTINEKVTEYSEQLLKQTADNIDTRLGIYKDLMMQVVNNGEIIRMLRDLDKTSAVKPYDIDSLSLTTKLSTIIAINQDIQSISFISKDHYIKGIYRWKNRTPEEVSGFLTTLEDGSNFRWFPTRLNTYVDSLNTQNVHVFSLSKQIYKTSDDSPVGIIAVLDIRGEVLKELGSSSTNNNRDIQSFVIDGHGQIVSYGENDMIGKNVKEVLGEQGYNQIVHSGLEEYRFPIKEQGKKLIVNYRKLHTNDWIVVNVISESILYQDSDRLLRTIWIIALLCIVFSIITAIFLANSISNPILKMIRLMRQVMSGDLTVRFRVKKHSDEFDILGNNFNYMVARIDELLKTVYEEQNQKRTAELKALQAQINPHFLYNTLDIIKWTALIQKANNAAEMVSLLSRLLRISLDKGKETVTVEEEIEHVQCYLGIQKFRFNYKIKTEVYVEDGVRQLKTPKLILQPIVENAILHAFSDSEQEGQIDISCTRSPDGGIRFQIADNGKGMDPAYARSLLRNQNQEQGGKTGGIGLANVDERIKLISGKTYGIDIASEPEAGTTVTIKLPYLE</sequence>
<dbReference type="InterPro" id="IPR003660">
    <property type="entry name" value="HAMP_dom"/>
</dbReference>
<keyword evidence="11 14" id="KW-1133">Transmembrane helix</keyword>
<evidence type="ECO:0000256" key="8">
    <source>
        <dbReference type="ARBA" id="ARBA00022741"/>
    </source>
</evidence>
<dbReference type="InterPro" id="IPR005467">
    <property type="entry name" value="His_kinase_dom"/>
</dbReference>
<evidence type="ECO:0000256" key="2">
    <source>
        <dbReference type="ARBA" id="ARBA00004651"/>
    </source>
</evidence>
<dbReference type="PANTHER" id="PTHR34220:SF11">
    <property type="entry name" value="SENSOR PROTEIN KINASE HPTS"/>
    <property type="match status" value="1"/>
</dbReference>
<dbReference type="Gene3D" id="1.10.8.500">
    <property type="entry name" value="HAMP domain in histidine kinase"/>
    <property type="match status" value="1"/>
</dbReference>
<dbReference type="Pfam" id="PF02743">
    <property type="entry name" value="dCache_1"/>
    <property type="match status" value="1"/>
</dbReference>
<evidence type="ECO:0000259" key="16">
    <source>
        <dbReference type="PROSITE" id="PS50885"/>
    </source>
</evidence>
<evidence type="ECO:0000256" key="12">
    <source>
        <dbReference type="ARBA" id="ARBA00023012"/>
    </source>
</evidence>
<protein>
    <recommendedName>
        <fullName evidence="3">histidine kinase</fullName>
        <ecNumber evidence="3">2.7.13.3</ecNumber>
    </recommendedName>
</protein>
<accession>A0ABQ6NNC5</accession>
<evidence type="ECO:0000256" key="14">
    <source>
        <dbReference type="SAM" id="Phobius"/>
    </source>
</evidence>
<organism evidence="17 18">
    <name type="scientific">Paenibacillus glycanilyticus</name>
    <dbReference type="NCBI Taxonomy" id="126569"/>
    <lineage>
        <taxon>Bacteria</taxon>
        <taxon>Bacillati</taxon>
        <taxon>Bacillota</taxon>
        <taxon>Bacilli</taxon>
        <taxon>Bacillales</taxon>
        <taxon>Paenibacillaceae</taxon>
        <taxon>Paenibacillus</taxon>
    </lineage>
</organism>
<dbReference type="InterPro" id="IPR003594">
    <property type="entry name" value="HATPase_dom"/>
</dbReference>
<dbReference type="Proteomes" id="UP001285921">
    <property type="component" value="Unassembled WGS sequence"/>
</dbReference>
<feature type="domain" description="HAMP" evidence="16">
    <location>
        <begin position="315"/>
        <end position="368"/>
    </location>
</feature>
<proteinExistence type="predicted"/>
<gene>
    <name evidence="17" type="ORF">PghCCS26_28400</name>
</gene>
<comment type="subcellular location">
    <subcellularLocation>
        <location evidence="2">Cell membrane</location>
        <topology evidence="2">Multi-pass membrane protein</topology>
    </subcellularLocation>
</comment>
<keyword evidence="6" id="KW-0808">Transferase</keyword>
<evidence type="ECO:0000256" key="1">
    <source>
        <dbReference type="ARBA" id="ARBA00000085"/>
    </source>
</evidence>
<dbReference type="SUPFAM" id="SSF158472">
    <property type="entry name" value="HAMP domain-like"/>
    <property type="match status" value="1"/>
</dbReference>
<evidence type="ECO:0000313" key="18">
    <source>
        <dbReference type="Proteomes" id="UP001285921"/>
    </source>
</evidence>
<dbReference type="InterPro" id="IPR010559">
    <property type="entry name" value="Sig_transdc_His_kin_internal"/>
</dbReference>
<dbReference type="PROSITE" id="PS50109">
    <property type="entry name" value="HIS_KIN"/>
    <property type="match status" value="1"/>
</dbReference>
<dbReference type="SMART" id="SM00387">
    <property type="entry name" value="HATPase_c"/>
    <property type="match status" value="1"/>
</dbReference>
<evidence type="ECO:0000256" key="5">
    <source>
        <dbReference type="ARBA" id="ARBA00022553"/>
    </source>
</evidence>
<evidence type="ECO:0000256" key="11">
    <source>
        <dbReference type="ARBA" id="ARBA00022989"/>
    </source>
</evidence>
<keyword evidence="12" id="KW-0902">Two-component regulatory system</keyword>
<keyword evidence="4" id="KW-1003">Cell membrane</keyword>
<comment type="catalytic activity">
    <reaction evidence="1">
        <text>ATP + protein L-histidine = ADP + protein N-phospho-L-histidine.</text>
        <dbReference type="EC" id="2.7.13.3"/>
    </reaction>
</comment>
<dbReference type="Pfam" id="PF02518">
    <property type="entry name" value="HATPase_c"/>
    <property type="match status" value="1"/>
</dbReference>
<feature type="transmembrane region" description="Helical" evidence="14">
    <location>
        <begin position="295"/>
        <end position="322"/>
    </location>
</feature>
<dbReference type="EC" id="2.7.13.3" evidence="3"/>
<dbReference type="Pfam" id="PF00672">
    <property type="entry name" value="HAMP"/>
    <property type="match status" value="1"/>
</dbReference>
<dbReference type="Gene3D" id="3.30.450.20">
    <property type="entry name" value="PAS domain"/>
    <property type="match status" value="1"/>
</dbReference>
<dbReference type="Gene3D" id="3.30.565.10">
    <property type="entry name" value="Histidine kinase-like ATPase, C-terminal domain"/>
    <property type="match status" value="1"/>
</dbReference>
<name>A0ABQ6NNC5_9BACL</name>
<comment type="caution">
    <text evidence="17">The sequence shown here is derived from an EMBL/GenBank/DDBJ whole genome shotgun (WGS) entry which is preliminary data.</text>
</comment>
<keyword evidence="5" id="KW-0597">Phosphoprotein</keyword>
<keyword evidence="10" id="KW-0067">ATP-binding</keyword>
<evidence type="ECO:0000256" key="10">
    <source>
        <dbReference type="ARBA" id="ARBA00022840"/>
    </source>
</evidence>
<dbReference type="InterPro" id="IPR036890">
    <property type="entry name" value="HATPase_C_sf"/>
</dbReference>
<evidence type="ECO:0000256" key="3">
    <source>
        <dbReference type="ARBA" id="ARBA00012438"/>
    </source>
</evidence>
<reference evidence="17 18" key="1">
    <citation type="submission" date="2023-05" db="EMBL/GenBank/DDBJ databases">
        <title>Draft genome of Paenibacillus sp. CCS26.</title>
        <authorList>
            <person name="Akita H."/>
            <person name="Shinto Y."/>
            <person name="Kimura Z."/>
        </authorList>
    </citation>
    <scope>NUCLEOTIDE SEQUENCE [LARGE SCALE GENOMIC DNA]</scope>
    <source>
        <strain evidence="17 18">CCS26</strain>
    </source>
</reference>
<evidence type="ECO:0000259" key="15">
    <source>
        <dbReference type="PROSITE" id="PS50109"/>
    </source>
</evidence>
<evidence type="ECO:0000256" key="7">
    <source>
        <dbReference type="ARBA" id="ARBA00022692"/>
    </source>
</evidence>
<dbReference type="InterPro" id="IPR050640">
    <property type="entry name" value="Bact_2-comp_sensor_kinase"/>
</dbReference>
<dbReference type="SMART" id="SM00304">
    <property type="entry name" value="HAMP"/>
    <property type="match status" value="1"/>
</dbReference>